<keyword evidence="3" id="KW-0732">Signal</keyword>
<keyword evidence="2 3" id="KW-0378">Hydrolase</keyword>
<feature type="signal peptide" evidence="3">
    <location>
        <begin position="1"/>
        <end position="18"/>
    </location>
</feature>
<dbReference type="PROSITE" id="PS00122">
    <property type="entry name" value="CARBOXYLESTERASE_B_1"/>
    <property type="match status" value="1"/>
</dbReference>
<dbReference type="EMBL" id="MU155161">
    <property type="protein sequence ID" value="KAF9482817.1"/>
    <property type="molecule type" value="Genomic_DNA"/>
</dbReference>
<name>A0A9P5Z731_9AGAR</name>
<feature type="domain" description="Carboxylesterase type B" evidence="4">
    <location>
        <begin position="78"/>
        <end position="516"/>
    </location>
</feature>
<evidence type="ECO:0000256" key="3">
    <source>
        <dbReference type="RuleBase" id="RU361235"/>
    </source>
</evidence>
<evidence type="ECO:0000256" key="2">
    <source>
        <dbReference type="ARBA" id="ARBA00022801"/>
    </source>
</evidence>
<evidence type="ECO:0000259" key="4">
    <source>
        <dbReference type="Pfam" id="PF00135"/>
    </source>
</evidence>
<dbReference type="Pfam" id="PF00135">
    <property type="entry name" value="COesterase"/>
    <property type="match status" value="1"/>
</dbReference>
<reference evidence="5" key="1">
    <citation type="submission" date="2020-11" db="EMBL/GenBank/DDBJ databases">
        <authorList>
            <consortium name="DOE Joint Genome Institute"/>
            <person name="Ahrendt S."/>
            <person name="Riley R."/>
            <person name="Andreopoulos W."/>
            <person name="Labutti K."/>
            <person name="Pangilinan J."/>
            <person name="Ruiz-Duenas F.J."/>
            <person name="Barrasa J.M."/>
            <person name="Sanchez-Garcia M."/>
            <person name="Camarero S."/>
            <person name="Miyauchi S."/>
            <person name="Serrano A."/>
            <person name="Linde D."/>
            <person name="Babiker R."/>
            <person name="Drula E."/>
            <person name="Ayuso-Fernandez I."/>
            <person name="Pacheco R."/>
            <person name="Padilla G."/>
            <person name="Ferreira P."/>
            <person name="Barriuso J."/>
            <person name="Kellner H."/>
            <person name="Castanera R."/>
            <person name="Alfaro M."/>
            <person name="Ramirez L."/>
            <person name="Pisabarro A.G."/>
            <person name="Kuo A."/>
            <person name="Tritt A."/>
            <person name="Lipzen A."/>
            <person name="He G."/>
            <person name="Yan M."/>
            <person name="Ng V."/>
            <person name="Cullen D."/>
            <person name="Martin F."/>
            <person name="Rosso M.-N."/>
            <person name="Henrissat B."/>
            <person name="Hibbett D."/>
            <person name="Martinez A.T."/>
            <person name="Grigoriev I.V."/>
        </authorList>
    </citation>
    <scope>NUCLEOTIDE SEQUENCE</scope>
    <source>
        <strain evidence="5">CIRM-BRFM 674</strain>
    </source>
</reference>
<dbReference type="PANTHER" id="PTHR45570:SF1">
    <property type="entry name" value="CARBOXYLIC ESTER HYDROLASE"/>
    <property type="match status" value="1"/>
</dbReference>
<dbReference type="Gene3D" id="3.40.50.1820">
    <property type="entry name" value="alpha/beta hydrolase"/>
    <property type="match status" value="1"/>
</dbReference>
<dbReference type="OrthoDB" id="408631at2759"/>
<comment type="caution">
    <text evidence="5">The sequence shown here is derived from an EMBL/GenBank/DDBJ whole genome shotgun (WGS) entry which is preliminary data.</text>
</comment>
<sequence length="553" mass="58197">MFPFVLLLIASFLFPIAASPLNRGISIPSGDPNKILCQLPILKRILCPRTSSSAITKNTPLGIASGVLDPDGAYRFSVKYASAARWQPSTIVTNWVLPNGATNSSALPLACPQDVLDPSAYSEDCLSMVLYVPPSLTVTSNAPTFVWIHGGSFIIGSATGPGLDGSKLAIATDSIVAVIQYRLGVLGYMAPNGQTNLALKDTVNALRFLNTVVPSFGGSSSKITIAGQSSGASAIRALLAAPSASSLFRSAVLQSDPMNFGLLGTTTQTTLLNYFTQSLGCGTDAACLNALSLDTIISAQEDLSGAAYGLDPAAGLSEPIRPVLDGTFLTSPLDSTAPFPAVSKHLLVTTVLNEAGPAIYGGNRDPLPEEAFPQACEFTFGEDRTEVIVNSPFYPAVPSLDGSVDSRVQLQILGTDYLWRCSSWTFSRNWVQHGGIAYVGQYVVGATYPGNDQVPYCTEAGVICHQDDIEIVFGTVQNPTSPQAALTTEMQKRYKAFLNTGNPNVAGVPTWTAAGTSDVHPILLGGSGEVGVGACVPSFWGQNATYDYQVFNQ</sequence>
<dbReference type="InterPro" id="IPR019826">
    <property type="entry name" value="Carboxylesterase_B_AS"/>
</dbReference>
<gene>
    <name evidence="5" type="ORF">BDN70DRAFT_852741</name>
</gene>
<organism evidence="5 6">
    <name type="scientific">Pholiota conissans</name>
    <dbReference type="NCBI Taxonomy" id="109636"/>
    <lineage>
        <taxon>Eukaryota</taxon>
        <taxon>Fungi</taxon>
        <taxon>Dikarya</taxon>
        <taxon>Basidiomycota</taxon>
        <taxon>Agaricomycotina</taxon>
        <taxon>Agaricomycetes</taxon>
        <taxon>Agaricomycetidae</taxon>
        <taxon>Agaricales</taxon>
        <taxon>Agaricineae</taxon>
        <taxon>Strophariaceae</taxon>
        <taxon>Pholiota</taxon>
    </lineage>
</organism>
<comment type="similarity">
    <text evidence="1 3">Belongs to the type-B carboxylesterase/lipase family.</text>
</comment>
<evidence type="ECO:0000313" key="6">
    <source>
        <dbReference type="Proteomes" id="UP000807469"/>
    </source>
</evidence>
<dbReference type="GO" id="GO:0016787">
    <property type="term" value="F:hydrolase activity"/>
    <property type="evidence" value="ECO:0007669"/>
    <property type="project" value="UniProtKB-KW"/>
</dbReference>
<dbReference type="SUPFAM" id="SSF53474">
    <property type="entry name" value="alpha/beta-Hydrolases"/>
    <property type="match status" value="1"/>
</dbReference>
<keyword evidence="6" id="KW-1185">Reference proteome</keyword>
<dbReference type="InterPro" id="IPR029058">
    <property type="entry name" value="AB_hydrolase_fold"/>
</dbReference>
<protein>
    <recommendedName>
        <fullName evidence="3">Carboxylic ester hydrolase</fullName>
        <ecNumber evidence="3">3.1.1.-</ecNumber>
    </recommendedName>
</protein>
<dbReference type="EC" id="3.1.1.-" evidence="3"/>
<evidence type="ECO:0000256" key="1">
    <source>
        <dbReference type="ARBA" id="ARBA00005964"/>
    </source>
</evidence>
<accession>A0A9P5Z731</accession>
<dbReference type="InterPro" id="IPR002018">
    <property type="entry name" value="CarbesteraseB"/>
</dbReference>
<evidence type="ECO:0000313" key="5">
    <source>
        <dbReference type="EMBL" id="KAF9482817.1"/>
    </source>
</evidence>
<feature type="chain" id="PRO_5040541134" description="Carboxylic ester hydrolase" evidence="3">
    <location>
        <begin position="19"/>
        <end position="553"/>
    </location>
</feature>
<dbReference type="AlphaFoldDB" id="A0A9P5Z731"/>
<dbReference type="Proteomes" id="UP000807469">
    <property type="component" value="Unassembled WGS sequence"/>
</dbReference>
<dbReference type="PANTHER" id="PTHR45570">
    <property type="entry name" value="CARBOXYLIC ESTER HYDROLASE"/>
    <property type="match status" value="1"/>
</dbReference>
<proteinExistence type="inferred from homology"/>